<organism evidence="2 3">
    <name type="scientific">Halogeometricum rufum</name>
    <dbReference type="NCBI Taxonomy" id="553469"/>
    <lineage>
        <taxon>Archaea</taxon>
        <taxon>Methanobacteriati</taxon>
        <taxon>Methanobacteriota</taxon>
        <taxon>Stenosarchaea group</taxon>
        <taxon>Halobacteria</taxon>
        <taxon>Halobacteriales</taxon>
        <taxon>Haloferacaceae</taxon>
        <taxon>Halogeometricum</taxon>
    </lineage>
</organism>
<proteinExistence type="predicted"/>
<accession>A0A1I6G809</accession>
<keyword evidence="1" id="KW-0812">Transmembrane</keyword>
<reference evidence="3" key="1">
    <citation type="submission" date="2016-10" db="EMBL/GenBank/DDBJ databases">
        <authorList>
            <person name="Varghese N."/>
            <person name="Submissions S."/>
        </authorList>
    </citation>
    <scope>NUCLEOTIDE SEQUENCE [LARGE SCALE GENOMIC DNA]</scope>
    <source>
        <strain evidence="3">CGMCC 1.7736</strain>
    </source>
</reference>
<dbReference type="AlphaFoldDB" id="A0A1I6G809"/>
<protein>
    <submittedName>
        <fullName evidence="2">Uncharacterized protein</fullName>
    </submittedName>
</protein>
<gene>
    <name evidence="2" type="ORF">SAMN04487947_0708</name>
</gene>
<keyword evidence="3" id="KW-1185">Reference proteome</keyword>
<evidence type="ECO:0000313" key="2">
    <source>
        <dbReference type="EMBL" id="SFR38314.1"/>
    </source>
</evidence>
<keyword evidence="1" id="KW-0472">Membrane</keyword>
<dbReference type="STRING" id="553469.SAMN04487947_0708"/>
<dbReference type="Proteomes" id="UP000198531">
    <property type="component" value="Unassembled WGS sequence"/>
</dbReference>
<evidence type="ECO:0000313" key="3">
    <source>
        <dbReference type="Proteomes" id="UP000198531"/>
    </source>
</evidence>
<name>A0A1I6G809_9EURY</name>
<dbReference type="EMBL" id="FOYT01000001">
    <property type="protein sequence ID" value="SFR38314.1"/>
    <property type="molecule type" value="Genomic_DNA"/>
</dbReference>
<dbReference type="RefSeq" id="WP_089804646.1">
    <property type="nucleotide sequence ID" value="NZ_FOYT01000001.1"/>
</dbReference>
<keyword evidence="1" id="KW-1133">Transmembrane helix</keyword>
<feature type="transmembrane region" description="Helical" evidence="1">
    <location>
        <begin position="36"/>
        <end position="52"/>
    </location>
</feature>
<feature type="transmembrane region" description="Helical" evidence="1">
    <location>
        <begin position="12"/>
        <end position="30"/>
    </location>
</feature>
<sequence length="66" mass="6704">MADPEETADRVASSAVRLLGLAVASGGAFYAEQSRLLGAAAVLVGLAVFLFPRQARGVGEDLTNVG</sequence>
<evidence type="ECO:0000256" key="1">
    <source>
        <dbReference type="SAM" id="Phobius"/>
    </source>
</evidence>